<keyword evidence="6" id="KW-0812">Transmembrane</keyword>
<sequence length="967" mass="105422">MKQPVFNTGLTSFNNRIAQTEMNILLCPFLVIILAVLPLTSCQDPVPIQFQSSPVLVAAGNNAVFTVQTISNIFSITWLAPGGGTLGQWINSQAVLNPIAQYQGRVSISATQLTISSSQLSDAGNYMVMVTPSAPTGLASNSLSVTLSVFVTVGGVSLFVPSVTIEGGNASLTCSWTSGTNTSVTWGKGSTNLPSDPRFIINAGSLIINPVNRSDAGQYTCTVSNPVSSLTATASLTVYYGPETPQVTRTSSGCVGGGDAIIGQTVQLTCTSVSLPPALLSWQFNSLPLTASQANGGTLNLQIFSNNQSGQYTCSARNSITTQTSQQQISLSVVGTCLSVGAVAGIVVACFVALVLIIIAIILILRQRKADQRLRTVIEQRKENVNNRLTVLPAPQNSHDNPGFLGQGDLPDPPMHNDNRLNRSKNQHTSGQHNNNNDDVLTQNRTSNIGAIQPNGHLNTDMLSNNATLNSTAHLHDYQRNGNSNQRNTGSIQQVGQQNPNILIQTGHAESGPHTVLINLNTLPQHQNATTQPHTVQVSLNAPPPSSGEPNPNTMRYNDQQSNTVQQDLLANANHSNLSHVSGSHSSPQTRNDNIRNTAHPAHSSTLRNEQPMDHRVTNQTRSRRNTEDTYPYSEPTRTQLGTQPSLSIAVDDSDANTLPRQMPWDRMHGTPAYPNPQVDRYESRNSTRRYSSSDSEGEYSAQALRPMRSPVDEQMRNISRASRRNFLRQLAHSAAQRRSQADRSVSRRVTQPDVIAQPRADRQRQTAPQNIAPNRHGMDNMDIANPAPQHQNVQMQTAQPTHLISQADPDQRPRNAPTPNGLILTQAALQQHTLQTPSPFVNRIQQTQAALHPGTLSTPAQTQQINQVGQVAPIPPPVLRLEEFKTLPREHLQKPHAVKPVQVTRRPVVVHHGHRPPNMPRHTRTMRTNLHKHPVNPQMHASAHWHGNPQGLPVHMSQVHKSRHRP</sequence>
<dbReference type="InterPro" id="IPR052598">
    <property type="entry name" value="IgSF_CEA-related"/>
</dbReference>
<keyword evidence="2" id="KW-1015">Disulfide bond</keyword>
<feature type="compositionally biased region" description="Polar residues" evidence="5">
    <location>
        <begin position="427"/>
        <end position="442"/>
    </location>
</feature>
<feature type="region of interest" description="Disordered" evidence="5">
    <location>
        <begin position="732"/>
        <end position="799"/>
    </location>
</feature>
<dbReference type="SMART" id="SM00408">
    <property type="entry name" value="IGc2"/>
    <property type="match status" value="2"/>
</dbReference>
<name>A0A7J5ZZX5_AMEME</name>
<evidence type="ECO:0000256" key="1">
    <source>
        <dbReference type="ARBA" id="ARBA00022729"/>
    </source>
</evidence>
<evidence type="ECO:0000256" key="6">
    <source>
        <dbReference type="SAM" id="Phobius"/>
    </source>
</evidence>
<feature type="region of interest" description="Disordered" evidence="5">
    <location>
        <begin position="529"/>
        <end position="559"/>
    </location>
</feature>
<dbReference type="Gene3D" id="2.60.40.10">
    <property type="entry name" value="Immunoglobulins"/>
    <property type="match status" value="3"/>
</dbReference>
<evidence type="ECO:0000256" key="3">
    <source>
        <dbReference type="ARBA" id="ARBA00023180"/>
    </source>
</evidence>
<evidence type="ECO:0000259" key="7">
    <source>
        <dbReference type="PROSITE" id="PS50835"/>
    </source>
</evidence>
<dbReference type="InterPro" id="IPR003599">
    <property type="entry name" value="Ig_sub"/>
</dbReference>
<protein>
    <recommendedName>
        <fullName evidence="7">Ig-like domain-containing protein</fullName>
    </recommendedName>
</protein>
<evidence type="ECO:0000256" key="4">
    <source>
        <dbReference type="ARBA" id="ARBA00023319"/>
    </source>
</evidence>
<dbReference type="PROSITE" id="PS50835">
    <property type="entry name" value="IG_LIKE"/>
    <property type="match status" value="3"/>
</dbReference>
<reference evidence="8 9" key="1">
    <citation type="submission" date="2020-02" db="EMBL/GenBank/DDBJ databases">
        <title>A chromosome-scale genome assembly of the black bullhead catfish (Ameiurus melas).</title>
        <authorList>
            <person name="Wen M."/>
            <person name="Zham M."/>
            <person name="Cabau C."/>
            <person name="Klopp C."/>
            <person name="Donnadieu C."/>
            <person name="Roques C."/>
            <person name="Bouchez O."/>
            <person name="Lampietro C."/>
            <person name="Jouanno E."/>
            <person name="Herpin A."/>
            <person name="Louis A."/>
            <person name="Berthelot C."/>
            <person name="Parey E."/>
            <person name="Roest-Crollius H."/>
            <person name="Braasch I."/>
            <person name="Postlethwait J."/>
            <person name="Robinson-Rechavi M."/>
            <person name="Echchiki A."/>
            <person name="Begum T."/>
            <person name="Montfort J."/>
            <person name="Schartl M."/>
            <person name="Bobe J."/>
            <person name="Guiguen Y."/>
        </authorList>
    </citation>
    <scope>NUCLEOTIDE SEQUENCE [LARGE SCALE GENOMIC DNA]</scope>
    <source>
        <strain evidence="8">M_S1</strain>
        <tissue evidence="8">Blood</tissue>
    </source>
</reference>
<feature type="region of interest" description="Disordered" evidence="5">
    <location>
        <begin position="939"/>
        <end position="967"/>
    </location>
</feature>
<keyword evidence="3" id="KW-0325">Glycoprotein</keyword>
<feature type="compositionally biased region" description="Polar residues" evidence="5">
    <location>
        <begin position="529"/>
        <end position="540"/>
    </location>
</feature>
<feature type="compositionally biased region" description="Polar residues" evidence="5">
    <location>
        <begin position="636"/>
        <end position="647"/>
    </location>
</feature>
<keyword evidence="1" id="KW-0732">Signal</keyword>
<dbReference type="Proteomes" id="UP000593565">
    <property type="component" value="Unassembled WGS sequence"/>
</dbReference>
<proteinExistence type="predicted"/>
<dbReference type="EMBL" id="JAAGNN010000020">
    <property type="protein sequence ID" value="KAF4076036.1"/>
    <property type="molecule type" value="Genomic_DNA"/>
</dbReference>
<dbReference type="SMART" id="SM00409">
    <property type="entry name" value="IG"/>
    <property type="match status" value="3"/>
</dbReference>
<evidence type="ECO:0000313" key="9">
    <source>
        <dbReference type="Proteomes" id="UP000593565"/>
    </source>
</evidence>
<dbReference type="SUPFAM" id="SSF48726">
    <property type="entry name" value="Immunoglobulin"/>
    <property type="match status" value="3"/>
</dbReference>
<feature type="domain" description="Ig-like" evidence="7">
    <location>
        <begin position="45"/>
        <end position="144"/>
    </location>
</feature>
<dbReference type="Pfam" id="PF07679">
    <property type="entry name" value="I-set"/>
    <property type="match status" value="1"/>
</dbReference>
<feature type="compositionally biased region" description="Low complexity" evidence="5">
    <location>
        <begin position="577"/>
        <end position="587"/>
    </location>
</feature>
<keyword evidence="6" id="KW-0472">Membrane</keyword>
<dbReference type="PANTHER" id="PTHR44337">
    <property type="entry name" value="CARCINOEMBRYONIC ANTIGEN-RELATED CELL ADHESION MOLECULE 8"/>
    <property type="match status" value="1"/>
</dbReference>
<evidence type="ECO:0000256" key="2">
    <source>
        <dbReference type="ARBA" id="ARBA00023157"/>
    </source>
</evidence>
<keyword evidence="4" id="KW-0393">Immunoglobulin domain</keyword>
<comment type="caution">
    <text evidence="8">The sequence shown here is derived from an EMBL/GenBank/DDBJ whole genome shotgun (WGS) entry which is preliminary data.</text>
</comment>
<dbReference type="InterPro" id="IPR036179">
    <property type="entry name" value="Ig-like_dom_sf"/>
</dbReference>
<dbReference type="Pfam" id="PF13927">
    <property type="entry name" value="Ig_3"/>
    <property type="match status" value="1"/>
</dbReference>
<dbReference type="InterPro" id="IPR007110">
    <property type="entry name" value="Ig-like_dom"/>
</dbReference>
<dbReference type="InterPro" id="IPR013783">
    <property type="entry name" value="Ig-like_fold"/>
</dbReference>
<feature type="domain" description="Ig-like" evidence="7">
    <location>
        <begin position="245"/>
        <end position="330"/>
    </location>
</feature>
<dbReference type="AlphaFoldDB" id="A0A7J5ZZX5"/>
<accession>A0A7J5ZZX5</accession>
<feature type="region of interest" description="Disordered" evidence="5">
    <location>
        <begin position="577"/>
        <end position="713"/>
    </location>
</feature>
<evidence type="ECO:0000313" key="8">
    <source>
        <dbReference type="EMBL" id="KAF4076036.1"/>
    </source>
</evidence>
<dbReference type="PANTHER" id="PTHR44337:SF22">
    <property type="entry name" value="HEPACAM FAMILY MEMBER 2-LIKE"/>
    <property type="match status" value="1"/>
</dbReference>
<feature type="region of interest" description="Disordered" evidence="5">
    <location>
        <begin position="388"/>
        <end position="442"/>
    </location>
</feature>
<gene>
    <name evidence="8" type="ORF">AMELA_G00225870</name>
</gene>
<feature type="compositionally biased region" description="Polar residues" evidence="5">
    <location>
        <begin position="548"/>
        <end position="559"/>
    </location>
</feature>
<dbReference type="InterPro" id="IPR003598">
    <property type="entry name" value="Ig_sub2"/>
</dbReference>
<evidence type="ECO:0000256" key="5">
    <source>
        <dbReference type="SAM" id="MobiDB-lite"/>
    </source>
</evidence>
<keyword evidence="9" id="KW-1185">Reference proteome</keyword>
<keyword evidence="6" id="KW-1133">Transmembrane helix</keyword>
<feature type="domain" description="Ig-like" evidence="7">
    <location>
        <begin position="166"/>
        <end position="237"/>
    </location>
</feature>
<dbReference type="InterPro" id="IPR013098">
    <property type="entry name" value="Ig_I-set"/>
</dbReference>
<feature type="compositionally biased region" description="Polar residues" evidence="5">
    <location>
        <begin position="588"/>
        <end position="609"/>
    </location>
</feature>
<organism evidence="8 9">
    <name type="scientific">Ameiurus melas</name>
    <name type="common">Black bullhead</name>
    <name type="synonym">Silurus melas</name>
    <dbReference type="NCBI Taxonomy" id="219545"/>
    <lineage>
        <taxon>Eukaryota</taxon>
        <taxon>Metazoa</taxon>
        <taxon>Chordata</taxon>
        <taxon>Craniata</taxon>
        <taxon>Vertebrata</taxon>
        <taxon>Euteleostomi</taxon>
        <taxon>Actinopterygii</taxon>
        <taxon>Neopterygii</taxon>
        <taxon>Teleostei</taxon>
        <taxon>Ostariophysi</taxon>
        <taxon>Siluriformes</taxon>
        <taxon>Ictaluridae</taxon>
        <taxon>Ameiurus</taxon>
    </lineage>
</organism>
<feature type="compositionally biased region" description="Polar residues" evidence="5">
    <location>
        <begin position="789"/>
        <end position="799"/>
    </location>
</feature>
<feature type="transmembrane region" description="Helical" evidence="6">
    <location>
        <begin position="338"/>
        <end position="365"/>
    </location>
</feature>